<evidence type="ECO:0000256" key="4">
    <source>
        <dbReference type="ARBA" id="ARBA00023067"/>
    </source>
</evidence>
<keyword evidence="3" id="KW-0498">Mitosis</keyword>
<dbReference type="InterPro" id="IPR032682">
    <property type="entry name" value="Cnd1_C"/>
</dbReference>
<dbReference type="Gene3D" id="1.25.10.10">
    <property type="entry name" value="Leucine-rich Repeat Variant"/>
    <property type="match status" value="1"/>
</dbReference>
<comment type="caution">
    <text evidence="9">The sequence shown here is derived from an EMBL/GenBank/DDBJ whole genome shotgun (WGS) entry which is preliminary data.</text>
</comment>
<keyword evidence="4" id="KW-0226">DNA condensation</keyword>
<protein>
    <recommendedName>
        <fullName evidence="8">Condensin complex subunit 1 C-terminal domain-containing protein</fullName>
    </recommendedName>
</protein>
<dbReference type="GO" id="GO:0000796">
    <property type="term" value="C:condensin complex"/>
    <property type="evidence" value="ECO:0007669"/>
    <property type="project" value="TreeGrafter"/>
</dbReference>
<keyword evidence="2" id="KW-0132">Cell division</keyword>
<reference evidence="9" key="1">
    <citation type="submission" date="2023-07" db="EMBL/GenBank/DDBJ databases">
        <authorList>
            <consortium name="CYATHOMIX"/>
        </authorList>
    </citation>
    <scope>NUCLEOTIDE SEQUENCE</scope>
    <source>
        <strain evidence="9">N/A</strain>
    </source>
</reference>
<evidence type="ECO:0000256" key="7">
    <source>
        <dbReference type="SAM" id="MobiDB-lite"/>
    </source>
</evidence>
<dbReference type="PANTHER" id="PTHR14222:SF1">
    <property type="entry name" value="CONDENSIN-2 COMPLEX SUBUNIT D3"/>
    <property type="match status" value="1"/>
</dbReference>
<feature type="region of interest" description="Disordered" evidence="7">
    <location>
        <begin position="427"/>
        <end position="451"/>
    </location>
</feature>
<dbReference type="GO" id="GO:0007076">
    <property type="term" value="P:mitotic chromosome condensation"/>
    <property type="evidence" value="ECO:0007669"/>
    <property type="project" value="InterPro"/>
</dbReference>
<dbReference type="EMBL" id="CATQJL010000001">
    <property type="protein sequence ID" value="CAJ0590025.1"/>
    <property type="molecule type" value="Genomic_DNA"/>
</dbReference>
<proteinExistence type="predicted"/>
<comment type="subcellular location">
    <subcellularLocation>
        <location evidence="1">Nucleus</location>
    </subcellularLocation>
</comment>
<dbReference type="GO" id="GO:0010032">
    <property type="term" value="P:meiotic chromosome condensation"/>
    <property type="evidence" value="ECO:0007669"/>
    <property type="project" value="TreeGrafter"/>
</dbReference>
<dbReference type="GO" id="GO:0051301">
    <property type="term" value="P:cell division"/>
    <property type="evidence" value="ECO:0007669"/>
    <property type="project" value="UniProtKB-KW"/>
</dbReference>
<evidence type="ECO:0000256" key="2">
    <source>
        <dbReference type="ARBA" id="ARBA00022618"/>
    </source>
</evidence>
<evidence type="ECO:0000256" key="3">
    <source>
        <dbReference type="ARBA" id="ARBA00022776"/>
    </source>
</evidence>
<name>A0AA36DNH6_CYLNA</name>
<dbReference type="SUPFAM" id="SSF48371">
    <property type="entry name" value="ARM repeat"/>
    <property type="match status" value="1"/>
</dbReference>
<evidence type="ECO:0000256" key="6">
    <source>
        <dbReference type="ARBA" id="ARBA00023306"/>
    </source>
</evidence>
<dbReference type="InterPro" id="IPR011989">
    <property type="entry name" value="ARM-like"/>
</dbReference>
<evidence type="ECO:0000313" key="10">
    <source>
        <dbReference type="Proteomes" id="UP001176961"/>
    </source>
</evidence>
<dbReference type="Pfam" id="PF12717">
    <property type="entry name" value="Cnd1"/>
    <property type="match status" value="1"/>
</dbReference>
<dbReference type="PANTHER" id="PTHR14222">
    <property type="entry name" value="CONDENSIN"/>
    <property type="match status" value="1"/>
</dbReference>
<dbReference type="InterPro" id="IPR016024">
    <property type="entry name" value="ARM-type_fold"/>
</dbReference>
<dbReference type="Proteomes" id="UP001176961">
    <property type="component" value="Unassembled WGS sequence"/>
</dbReference>
<feature type="compositionally biased region" description="Basic and acidic residues" evidence="7">
    <location>
        <begin position="427"/>
        <end position="440"/>
    </location>
</feature>
<dbReference type="GO" id="GO:0005634">
    <property type="term" value="C:nucleus"/>
    <property type="evidence" value="ECO:0007669"/>
    <property type="project" value="UniProtKB-SubCell"/>
</dbReference>
<dbReference type="InterPro" id="IPR026971">
    <property type="entry name" value="CND1/NCAPD3"/>
</dbReference>
<accession>A0AA36DNH6</accession>
<feature type="domain" description="Condensin complex subunit 1 C-terminal" evidence="8">
    <location>
        <begin position="1010"/>
        <end position="1173"/>
    </location>
</feature>
<keyword evidence="5" id="KW-0539">Nucleus</keyword>
<dbReference type="GO" id="GO:0000779">
    <property type="term" value="C:condensed chromosome, centromeric region"/>
    <property type="evidence" value="ECO:0007669"/>
    <property type="project" value="TreeGrafter"/>
</dbReference>
<evidence type="ECO:0000256" key="1">
    <source>
        <dbReference type="ARBA" id="ARBA00004123"/>
    </source>
</evidence>
<evidence type="ECO:0000313" key="9">
    <source>
        <dbReference type="EMBL" id="CAJ0590025.1"/>
    </source>
</evidence>
<evidence type="ECO:0000259" key="8">
    <source>
        <dbReference type="Pfam" id="PF12717"/>
    </source>
</evidence>
<organism evidence="9 10">
    <name type="scientific">Cylicocyclus nassatus</name>
    <name type="common">Nematode worm</name>
    <dbReference type="NCBI Taxonomy" id="53992"/>
    <lineage>
        <taxon>Eukaryota</taxon>
        <taxon>Metazoa</taxon>
        <taxon>Ecdysozoa</taxon>
        <taxon>Nematoda</taxon>
        <taxon>Chromadorea</taxon>
        <taxon>Rhabditida</taxon>
        <taxon>Rhabditina</taxon>
        <taxon>Rhabditomorpha</taxon>
        <taxon>Strongyloidea</taxon>
        <taxon>Strongylidae</taxon>
        <taxon>Cylicocyclus</taxon>
    </lineage>
</organism>
<keyword evidence="10" id="KW-1185">Reference proteome</keyword>
<keyword evidence="6" id="KW-0131">Cell cycle</keyword>
<evidence type="ECO:0000256" key="5">
    <source>
        <dbReference type="ARBA" id="ARBA00023242"/>
    </source>
</evidence>
<gene>
    <name evidence="9" type="ORF">CYNAS_LOCUS2008</name>
</gene>
<sequence length="1324" mass="151093">MASISELIQFLSSEFSLSDITDECASLSARTGYNNFTSISNDFTPAFFDDGDLAEKRIYCLLTKLATFKEECDDPNIWNEMAKINVSGRQLCMLLWFPIEWALIDSGPNSLKMGALAACAYIHLASIKGSKIHRIFDHHLYKKCLHLFRASYNLHCTMQGSAKMSSNNDVDKRKQGGFAHGVDEFSVASFDISEYKELLFRITETLFVLLRKEALDVYPGISHETAMLVRDFARIDVCANAKVGFVDDLRDFKKLDRFIDRSFALMHHLISSKHTIGGYIVTTRIIYPRLAFWTFDCDVIPSSIAIPTMFTTWRDLIVEFVKVRVSVGDTRELMAFFAVLDNLYHRCTDRLDYRTRVAQSVLKILQVLPRVFHYEFVRRVDRFSRDPKVSVRNFTIEIAPLILMHLDLSESFPDFYEEFDKYKRVADSHHSSGSDRSDDLQEREDEANSFSKDANASSLLYGDDDIEDKSDSPKKDTEKSLPEHVCVLPILYQCIIRCCLDKASSVRIRAMHHLASLLSVAEHRQQLRHHAETMLTRFPRFLSDESDVPSVNVEDDEEKREQMSFDNPQIMTKDVMLHIIVTNAGDDTVGVRKNAANVLRIYFPYLSDTTDVEDSVECLKELCLDGSSVVRKQAIEVVDFLYNNCTEHRDVLENAWLDTVFTMINDREPNLQNIISQLVTETLLTPILDGSSKSWKLLHSIALDNNKRRILTCALLQQHRKGQLNPKIIDSLNLQLEACPERSDVIWMLLAELSAMLEVNPLAALRTWYSLEKGDEDSRIRYITRILSNGSRKIGDDLKKILIADIRENIISFRVHTSHISSVYHCLAVMMDAVGEEGTGIAILADFGHLVLDTCCTKIRESLLDFESFHEDAEEMASREETLIRMVMTMGDVVQFSPSLMRAGKGLFDVLKSVLAFDTIYVNDVLSGDPSPASSRAQSASSSFTSYGCEQPIVQPIAEGASAVNRFLFTPAVRACAILTIGKFCLMDERFAKATIPVFVKQLRLNPDHVIRNNILIVLSDLCIRYTSTVDRYSAVIAACLKDRSTLIRHQCLESLTSLINERFIKWEGEVMYRFLSTVLDENRMISDYAKFCLRDVLLPQYPDLFVSHFIECLTHFNNVSIDHEKEAENSDHSWNSRLCMSRDNRMIIYTFMLSTFDDTRKLTLMSQICTQVLCPLMSGKLKYESQNAQALVKDALTVMSLNEMKLNADLGKDPNEEEEPPAAVIAVAKEIITKAFRKAMLEYVMPTLLDLRIYLNEHRSELRKELYNIFRAMCRDHKDHVDVFLGGDEQLKAEVEFELRRIGTDRANSYGCLSIHRLKHSAQ</sequence>
<dbReference type="GO" id="GO:0042393">
    <property type="term" value="F:histone binding"/>
    <property type="evidence" value="ECO:0007669"/>
    <property type="project" value="TreeGrafter"/>
</dbReference>